<proteinExistence type="predicted"/>
<sequence length="192" mass="19856">MDLSGTLAADLTTLTEALGRPAADLTDSVQNLADSMRSAVPSWLGLTMTIVLDGLPLALTILDDSAAPHRVATSAALPLTSDQGTGPGSTIVFYAGTPGAFVDFAADLTFALSLELDDVALDQHLTPPRETSGLSGLTDAAGLNQAIGILIDRGRTQDEATAELCRLTQVDLTTTAKQIIRSTSRQPRPGAA</sequence>
<evidence type="ECO:0000313" key="1">
    <source>
        <dbReference type="EMBL" id="PYC87337.1"/>
    </source>
</evidence>
<dbReference type="EMBL" id="PYBW01000016">
    <property type="protein sequence ID" value="PYC87337.1"/>
    <property type="molecule type" value="Genomic_DNA"/>
</dbReference>
<accession>A0A2V4NP73</accession>
<reference evidence="1 2" key="1">
    <citation type="submission" date="2018-03" db="EMBL/GenBank/DDBJ databases">
        <title>Bioinformatic expansion and discovery of thiopeptide antibiotics.</title>
        <authorList>
            <person name="Schwalen C.J."/>
            <person name="Hudson G.A."/>
            <person name="Mitchell D.A."/>
        </authorList>
    </citation>
    <scope>NUCLEOTIDE SEQUENCE [LARGE SCALE GENOMIC DNA]</scope>
    <source>
        <strain evidence="1 2">ATCC 21389</strain>
    </source>
</reference>
<dbReference type="RefSeq" id="WP_110666123.1">
    <property type="nucleotide sequence ID" value="NZ_PYBW01000016.1"/>
</dbReference>
<name>A0A2V4NP73_9ACTN</name>
<organism evidence="1 2">
    <name type="scientific">Streptomyces tateyamensis</name>
    <dbReference type="NCBI Taxonomy" id="565073"/>
    <lineage>
        <taxon>Bacteria</taxon>
        <taxon>Bacillati</taxon>
        <taxon>Actinomycetota</taxon>
        <taxon>Actinomycetes</taxon>
        <taxon>Kitasatosporales</taxon>
        <taxon>Streptomycetaceae</taxon>
        <taxon>Streptomyces</taxon>
    </lineage>
</organism>
<evidence type="ECO:0008006" key="3">
    <source>
        <dbReference type="Google" id="ProtNLM"/>
    </source>
</evidence>
<gene>
    <name evidence="1" type="ORF">C7C46_05035</name>
</gene>
<dbReference type="AlphaFoldDB" id="A0A2V4NP73"/>
<comment type="caution">
    <text evidence="1">The sequence shown here is derived from an EMBL/GenBank/DDBJ whole genome shotgun (WGS) entry which is preliminary data.</text>
</comment>
<dbReference type="Proteomes" id="UP000248039">
    <property type="component" value="Unassembled WGS sequence"/>
</dbReference>
<evidence type="ECO:0000313" key="2">
    <source>
        <dbReference type="Proteomes" id="UP000248039"/>
    </source>
</evidence>
<dbReference type="OrthoDB" id="4762227at2"/>
<keyword evidence="2" id="KW-1185">Reference proteome</keyword>
<protein>
    <recommendedName>
        <fullName evidence="3">ANTAR domain-containing protein</fullName>
    </recommendedName>
</protein>